<protein>
    <recommendedName>
        <fullName evidence="3">DUF4258 domain-containing protein</fullName>
    </recommendedName>
</protein>
<proteinExistence type="predicted"/>
<dbReference type="Proteomes" id="UP000651120">
    <property type="component" value="Unassembled WGS sequence"/>
</dbReference>
<dbReference type="AlphaFoldDB" id="A0A832T087"/>
<evidence type="ECO:0000313" key="1">
    <source>
        <dbReference type="EMBL" id="HII46882.1"/>
    </source>
</evidence>
<evidence type="ECO:0008006" key="3">
    <source>
        <dbReference type="Google" id="ProtNLM"/>
    </source>
</evidence>
<name>A0A832T087_9CREN</name>
<accession>A0A832T087</accession>
<organism evidence="1 2">
    <name type="scientific">Pyrobaculum aerophilum</name>
    <dbReference type="NCBI Taxonomy" id="13773"/>
    <lineage>
        <taxon>Archaea</taxon>
        <taxon>Thermoproteota</taxon>
        <taxon>Thermoprotei</taxon>
        <taxon>Thermoproteales</taxon>
        <taxon>Thermoproteaceae</taxon>
        <taxon>Pyrobaculum</taxon>
    </lineage>
</organism>
<dbReference type="RefSeq" id="WP_128621392.1">
    <property type="nucleotide sequence ID" value="NZ_DUJP01000024.1"/>
</dbReference>
<dbReference type="EMBL" id="DUJP01000024">
    <property type="protein sequence ID" value="HII46882.1"/>
    <property type="molecule type" value="Genomic_DNA"/>
</dbReference>
<sequence length="98" mass="11398">MDCQTTYSKHALEKHRKDVVKYAGLEALDIILQKAPLVYSRGNPDEVPERLRGIEIERRRTTVKYRCKTLRVVIAKTIKCFTIVTIFPDPEKQPDLEL</sequence>
<gene>
    <name evidence="1" type="ORF">HA333_05390</name>
</gene>
<evidence type="ECO:0000313" key="2">
    <source>
        <dbReference type="Proteomes" id="UP000651120"/>
    </source>
</evidence>
<comment type="caution">
    <text evidence="1">The sequence shown here is derived from an EMBL/GenBank/DDBJ whole genome shotgun (WGS) entry which is preliminary data.</text>
</comment>
<reference evidence="1" key="1">
    <citation type="journal article" date="2020" name="bioRxiv">
        <title>A rank-normalized archaeal taxonomy based on genome phylogeny resolves widespread incomplete and uneven classifications.</title>
        <authorList>
            <person name="Rinke C."/>
            <person name="Chuvochina M."/>
            <person name="Mussig A.J."/>
            <person name="Chaumeil P.-A."/>
            <person name="Waite D.W."/>
            <person name="Whitman W.B."/>
            <person name="Parks D.H."/>
            <person name="Hugenholtz P."/>
        </authorList>
    </citation>
    <scope>NUCLEOTIDE SEQUENCE</scope>
    <source>
        <strain evidence="1">UBA8839</strain>
    </source>
</reference>
<dbReference type="GeneID" id="1464983"/>